<sequence length="180" mass="19095">MARTWELWGNVIIAGCLALPLAALAITLLARRRARARHPAPLRTALADVGVVVGTAPWIWMILTPSSGGEGVNLVPFRDLADVLAAPWESVLVQVGGNLLVFAPLGALLPVRTHRFASTARVAAVAAAGSVLVEVLQHVLRLGRFSSVDDVLINTAGAVIAALVTRRWWAPRIAAETVPR</sequence>
<dbReference type="InterPro" id="IPR053150">
    <property type="entry name" value="Teicoplanin_resist-assoc"/>
</dbReference>
<dbReference type="RefSeq" id="WP_055509103.1">
    <property type="nucleotide sequence ID" value="NZ_BBZG01000006.1"/>
</dbReference>
<keyword evidence="1" id="KW-0812">Transmembrane</keyword>
<organism evidence="3 4">
    <name type="scientific">Nonomuraea pusilla</name>
    <dbReference type="NCBI Taxonomy" id="46177"/>
    <lineage>
        <taxon>Bacteria</taxon>
        <taxon>Bacillati</taxon>
        <taxon>Actinomycetota</taxon>
        <taxon>Actinomycetes</taxon>
        <taxon>Streptosporangiales</taxon>
        <taxon>Streptosporangiaceae</taxon>
        <taxon>Nonomuraea</taxon>
    </lineage>
</organism>
<dbReference type="AlphaFoldDB" id="A0A1H8CTL0"/>
<name>A0A1H8CTL0_9ACTN</name>
<keyword evidence="4" id="KW-1185">Reference proteome</keyword>
<accession>A0A1H8CTL0</accession>
<dbReference type="InterPro" id="IPR006976">
    <property type="entry name" value="VanZ-like"/>
</dbReference>
<dbReference type="Proteomes" id="UP000198953">
    <property type="component" value="Unassembled WGS sequence"/>
</dbReference>
<dbReference type="STRING" id="46177.SAMN05660976_06502"/>
<evidence type="ECO:0000259" key="2">
    <source>
        <dbReference type="Pfam" id="PF04892"/>
    </source>
</evidence>
<keyword evidence="1" id="KW-1133">Transmembrane helix</keyword>
<evidence type="ECO:0000313" key="3">
    <source>
        <dbReference type="EMBL" id="SEM97487.1"/>
    </source>
</evidence>
<gene>
    <name evidence="3" type="ORF">SAMN05660976_06502</name>
</gene>
<feature type="domain" description="VanZ-like" evidence="2">
    <location>
        <begin position="58"/>
        <end position="166"/>
    </location>
</feature>
<dbReference type="PANTHER" id="PTHR36834">
    <property type="entry name" value="MEMBRANE PROTEIN-RELATED"/>
    <property type="match status" value="1"/>
</dbReference>
<dbReference type="EMBL" id="FOBF01000020">
    <property type="protein sequence ID" value="SEM97487.1"/>
    <property type="molecule type" value="Genomic_DNA"/>
</dbReference>
<keyword evidence="1" id="KW-0472">Membrane</keyword>
<feature type="transmembrane region" description="Helical" evidence="1">
    <location>
        <begin position="12"/>
        <end position="30"/>
    </location>
</feature>
<evidence type="ECO:0000256" key="1">
    <source>
        <dbReference type="SAM" id="Phobius"/>
    </source>
</evidence>
<evidence type="ECO:0000313" key="4">
    <source>
        <dbReference type="Proteomes" id="UP000198953"/>
    </source>
</evidence>
<reference evidence="3 4" key="1">
    <citation type="submission" date="2016-10" db="EMBL/GenBank/DDBJ databases">
        <authorList>
            <person name="de Groot N.N."/>
        </authorList>
    </citation>
    <scope>NUCLEOTIDE SEQUENCE [LARGE SCALE GENOMIC DNA]</scope>
    <source>
        <strain evidence="3 4">DSM 43357</strain>
    </source>
</reference>
<protein>
    <submittedName>
        <fullName evidence="3">VanZ like family protein</fullName>
    </submittedName>
</protein>
<dbReference type="PANTHER" id="PTHR36834:SF1">
    <property type="entry name" value="INTEGRAL MEMBRANE PROTEIN"/>
    <property type="match status" value="1"/>
</dbReference>
<dbReference type="Pfam" id="PF04892">
    <property type="entry name" value="VanZ"/>
    <property type="match status" value="1"/>
</dbReference>
<proteinExistence type="predicted"/>